<dbReference type="EMBL" id="FRFE01000004">
    <property type="protein sequence ID" value="SHO45773.1"/>
    <property type="molecule type" value="Genomic_DNA"/>
</dbReference>
<keyword evidence="1" id="KW-1133">Transmembrane helix</keyword>
<dbReference type="CDD" id="cd03801">
    <property type="entry name" value="GT4_PimA-like"/>
    <property type="match status" value="1"/>
</dbReference>
<dbReference type="Gene3D" id="3.40.50.2000">
    <property type="entry name" value="Glycogen Phosphorylase B"/>
    <property type="match status" value="2"/>
</dbReference>
<dbReference type="STRING" id="1121416.SAMN02745220_01206"/>
<organism evidence="4 5">
    <name type="scientific">Desulfopila aestuarii DSM 18488</name>
    <dbReference type="NCBI Taxonomy" id="1121416"/>
    <lineage>
        <taxon>Bacteria</taxon>
        <taxon>Pseudomonadati</taxon>
        <taxon>Thermodesulfobacteriota</taxon>
        <taxon>Desulfobulbia</taxon>
        <taxon>Desulfobulbales</taxon>
        <taxon>Desulfocapsaceae</taxon>
        <taxon>Desulfopila</taxon>
    </lineage>
</organism>
<dbReference type="Pfam" id="PF13439">
    <property type="entry name" value="Glyco_transf_4"/>
    <property type="match status" value="1"/>
</dbReference>
<dbReference type="Pfam" id="PF00534">
    <property type="entry name" value="Glycos_transf_1"/>
    <property type="match status" value="1"/>
</dbReference>
<dbReference type="RefSeq" id="WP_073612546.1">
    <property type="nucleotide sequence ID" value="NZ_FRFE01000004.1"/>
</dbReference>
<dbReference type="GO" id="GO:0016757">
    <property type="term" value="F:glycosyltransferase activity"/>
    <property type="evidence" value="ECO:0007669"/>
    <property type="project" value="InterPro"/>
</dbReference>
<dbReference type="OrthoDB" id="433681at2"/>
<feature type="domain" description="Glycosyltransferase subfamily 4-like N-terminal" evidence="3">
    <location>
        <begin position="24"/>
        <end position="197"/>
    </location>
</feature>
<sequence length="403" mass="45301">MKKRILVITTTYPRWKNDTDPPFVFELCKRLTDDFEIHVLTPCYPGSVENEVMDGVKVRRFRYFLRKYEKLAGSIGILPTLNNNKLYYFVIPFFLFFSLVSLFKAIRDVKPDLIHAHWTIPLGIFAAFAKTITHVPYVVTAHGADVFGLRGAFWTFMRRYVMRNASAVTAVSNALKDSLKMCHSLSDVKVVPMGVDSSLFASSSRITNQENRSDPTPTHRILYIGRLTEKKGVIYLIRAMRKIVEQKQNITLSIVGSGELENLLRDEVKKLSLSQYVNFCGAVTNHELPSLYAQHEMFVAPSIKAKGGDTEGFGLTLVEANMGGCLVIASQVGGIVDIIENGETGLLVREKDPADIAEKVIYAMDNPDEAKRIASKGQEMAKARFDWFVISQRYASILHDACN</sequence>
<name>A0A1M7Y1U2_9BACT</name>
<proteinExistence type="predicted"/>
<evidence type="ECO:0000259" key="2">
    <source>
        <dbReference type="Pfam" id="PF00534"/>
    </source>
</evidence>
<evidence type="ECO:0000256" key="1">
    <source>
        <dbReference type="SAM" id="Phobius"/>
    </source>
</evidence>
<reference evidence="4 5" key="1">
    <citation type="submission" date="2016-12" db="EMBL/GenBank/DDBJ databases">
        <authorList>
            <person name="Song W.-J."/>
            <person name="Kurnit D.M."/>
        </authorList>
    </citation>
    <scope>NUCLEOTIDE SEQUENCE [LARGE SCALE GENOMIC DNA]</scope>
    <source>
        <strain evidence="4 5">DSM 18488</strain>
    </source>
</reference>
<evidence type="ECO:0000313" key="4">
    <source>
        <dbReference type="EMBL" id="SHO45773.1"/>
    </source>
</evidence>
<keyword evidence="1" id="KW-0812">Transmembrane</keyword>
<keyword evidence="5" id="KW-1185">Reference proteome</keyword>
<dbReference type="PANTHER" id="PTHR45947:SF14">
    <property type="entry name" value="SLL1723 PROTEIN"/>
    <property type="match status" value="1"/>
</dbReference>
<dbReference type="PANTHER" id="PTHR45947">
    <property type="entry name" value="SULFOQUINOVOSYL TRANSFERASE SQD2"/>
    <property type="match status" value="1"/>
</dbReference>
<keyword evidence="1" id="KW-0472">Membrane</keyword>
<feature type="domain" description="Glycosyl transferase family 1" evidence="2">
    <location>
        <begin position="215"/>
        <end position="379"/>
    </location>
</feature>
<evidence type="ECO:0000259" key="3">
    <source>
        <dbReference type="Pfam" id="PF13439"/>
    </source>
</evidence>
<dbReference type="Proteomes" id="UP000184603">
    <property type="component" value="Unassembled WGS sequence"/>
</dbReference>
<dbReference type="InterPro" id="IPR028098">
    <property type="entry name" value="Glyco_trans_4-like_N"/>
</dbReference>
<feature type="transmembrane region" description="Helical" evidence="1">
    <location>
        <begin position="86"/>
        <end position="106"/>
    </location>
</feature>
<gene>
    <name evidence="4" type="ORF">SAMN02745220_01206</name>
</gene>
<keyword evidence="4" id="KW-0808">Transferase</keyword>
<dbReference type="SUPFAM" id="SSF53756">
    <property type="entry name" value="UDP-Glycosyltransferase/glycogen phosphorylase"/>
    <property type="match status" value="1"/>
</dbReference>
<dbReference type="AlphaFoldDB" id="A0A1M7Y1U2"/>
<evidence type="ECO:0000313" key="5">
    <source>
        <dbReference type="Proteomes" id="UP000184603"/>
    </source>
</evidence>
<protein>
    <submittedName>
        <fullName evidence="4">Glycosyltransferase involved in cell wall bisynthesis</fullName>
    </submittedName>
</protein>
<dbReference type="InterPro" id="IPR050194">
    <property type="entry name" value="Glycosyltransferase_grp1"/>
</dbReference>
<dbReference type="InterPro" id="IPR001296">
    <property type="entry name" value="Glyco_trans_1"/>
</dbReference>
<accession>A0A1M7Y1U2</accession>